<dbReference type="PROSITE" id="PS01359">
    <property type="entry name" value="ZF_PHD_1"/>
    <property type="match status" value="1"/>
</dbReference>
<dbReference type="InterPro" id="IPR019787">
    <property type="entry name" value="Znf_PHD-finger"/>
</dbReference>
<accession>A0A7D9HKM5</accession>
<dbReference type="Proteomes" id="UP001152795">
    <property type="component" value="Unassembled WGS sequence"/>
</dbReference>
<dbReference type="SMART" id="SM00249">
    <property type="entry name" value="PHD"/>
    <property type="match status" value="1"/>
</dbReference>
<dbReference type="InterPro" id="IPR001965">
    <property type="entry name" value="Znf_PHD"/>
</dbReference>
<dbReference type="InterPro" id="IPR019786">
    <property type="entry name" value="Zinc_finger_PHD-type_CS"/>
</dbReference>
<dbReference type="Gene3D" id="3.30.40.10">
    <property type="entry name" value="Zinc/RING finger domain, C3HC4 (zinc finger)"/>
    <property type="match status" value="1"/>
</dbReference>
<dbReference type="AlphaFoldDB" id="A0A7D9HKM5"/>
<organism evidence="1 2">
    <name type="scientific">Paramuricea clavata</name>
    <name type="common">Red gorgonian</name>
    <name type="synonym">Violescent sea-whip</name>
    <dbReference type="NCBI Taxonomy" id="317549"/>
    <lineage>
        <taxon>Eukaryota</taxon>
        <taxon>Metazoa</taxon>
        <taxon>Cnidaria</taxon>
        <taxon>Anthozoa</taxon>
        <taxon>Octocorallia</taxon>
        <taxon>Malacalcyonacea</taxon>
        <taxon>Plexauridae</taxon>
        <taxon>Paramuricea</taxon>
    </lineage>
</organism>
<protein>
    <submittedName>
        <fullName evidence="1">Zinc finger SWIM domain-containing 3-like</fullName>
    </submittedName>
</protein>
<sequence length="596" mass="69213">MNCPALIKLRPSADGTKLVVTEMSEEHNHEVNKKSFEHLPTQRRVEGETKEDVKRMLEMKANKKLIQQHILHSTGKSMTLKDIHNMVERKDGNLTELIEDMKSQPGGKVELYVDEEKNFKGLFYQDEEMRWIFDAFPEILLIDATYKLNNLRLPLYVMLAVDGNGESEIVGLMLLADEQADTIRKMIRLFKKHNAAWEKINCVMADKDMTERKVIKEEIQQAGLLICLFHTMRSFKREITTEKMGISVDERLQVLEIIQSMAYAPTEEVYQDLYAQLMDTRFSAVKVYFIENWHSIRDEWVEGNKKKFSNFLNSTNNHLESINQKLKSVITKHSCLLDFHRDLQHCIASLRQERDHRAAMIFQKRPVDLNEFESNERLFYEQCTPYAFSQVRKQLSLVPKVGKFTEQPCGVHTVTTSTVDVVKEVKLPPKMKVRGRPKGADMTAIGLPKRRKLNSKRPTLFINKSPTDKAEFILGMVTSQKVISKALSDDYLIEACDIFQLEKIPKKIVDEIVNVYRVKKYFSTDGWNTMSHLLEKIANEVGWHCKTCLRELNEKQEQIGCDVCLEWFHLTCTGKSVPPKTKSWICRSCCRDYENT</sequence>
<dbReference type="SUPFAM" id="SSF57903">
    <property type="entry name" value="FYVE/PHD zinc finger"/>
    <property type="match status" value="1"/>
</dbReference>
<dbReference type="PANTHER" id="PTHR31569:SF4">
    <property type="entry name" value="SWIM-TYPE DOMAIN-CONTAINING PROTEIN"/>
    <property type="match status" value="1"/>
</dbReference>
<dbReference type="PANTHER" id="PTHR31569">
    <property type="entry name" value="SWIM-TYPE DOMAIN-CONTAINING PROTEIN"/>
    <property type="match status" value="1"/>
</dbReference>
<dbReference type="InterPro" id="IPR048324">
    <property type="entry name" value="ZSWIM1-3_RNaseH-like"/>
</dbReference>
<dbReference type="OrthoDB" id="5976446at2759"/>
<dbReference type="InterPro" id="IPR013083">
    <property type="entry name" value="Znf_RING/FYVE/PHD"/>
</dbReference>
<dbReference type="Pfam" id="PF00628">
    <property type="entry name" value="PHD"/>
    <property type="match status" value="1"/>
</dbReference>
<proteinExistence type="predicted"/>
<evidence type="ECO:0000313" key="2">
    <source>
        <dbReference type="Proteomes" id="UP001152795"/>
    </source>
</evidence>
<dbReference type="Pfam" id="PF21056">
    <property type="entry name" value="ZSWIM1-3_RNaseH-like"/>
    <property type="match status" value="1"/>
</dbReference>
<name>A0A7D9HKM5_PARCT</name>
<dbReference type="EMBL" id="CACRXK020000564">
    <property type="protein sequence ID" value="CAB3983003.1"/>
    <property type="molecule type" value="Genomic_DNA"/>
</dbReference>
<comment type="caution">
    <text evidence="1">The sequence shown here is derived from an EMBL/GenBank/DDBJ whole genome shotgun (WGS) entry which is preliminary data.</text>
</comment>
<evidence type="ECO:0000313" key="1">
    <source>
        <dbReference type="EMBL" id="CAB3983003.1"/>
    </source>
</evidence>
<reference evidence="1" key="1">
    <citation type="submission" date="2020-04" db="EMBL/GenBank/DDBJ databases">
        <authorList>
            <person name="Alioto T."/>
            <person name="Alioto T."/>
            <person name="Gomez Garrido J."/>
        </authorList>
    </citation>
    <scope>NUCLEOTIDE SEQUENCE</scope>
    <source>
        <strain evidence="1">A484AB</strain>
    </source>
</reference>
<dbReference type="PROSITE" id="PS50016">
    <property type="entry name" value="ZF_PHD_2"/>
    <property type="match status" value="1"/>
</dbReference>
<keyword evidence="2" id="KW-1185">Reference proteome</keyword>
<dbReference type="InterPro" id="IPR052579">
    <property type="entry name" value="Zinc_finger_SWIM"/>
</dbReference>
<dbReference type="CDD" id="cd15489">
    <property type="entry name" value="PHD_SF"/>
    <property type="match status" value="1"/>
</dbReference>
<gene>
    <name evidence="1" type="ORF">PACLA_8A019887</name>
</gene>
<dbReference type="InterPro" id="IPR011011">
    <property type="entry name" value="Znf_FYVE_PHD"/>
</dbReference>